<dbReference type="RefSeq" id="WP_267676779.1">
    <property type="nucleotide sequence ID" value="NZ_CP113088.1"/>
</dbReference>
<keyword evidence="2" id="KW-1185">Reference proteome</keyword>
<sequence length="95" mass="10309">MPIDSVDIEPIKVPSLLNSAYQEVMLRNGALGGTGINAPYIAQNANNIPENLLGYQGLETQGMAGQTAHRLRIDEDFVANYGYRALFDAAFPDLP</sequence>
<name>A0A9E8MWF3_9FLAO</name>
<protein>
    <submittedName>
        <fullName evidence="1">Uncharacterized protein</fullName>
    </submittedName>
</protein>
<organism evidence="1 2">
    <name type="scientific">Lacinutrix neustonica</name>
    <dbReference type="NCBI Taxonomy" id="2980107"/>
    <lineage>
        <taxon>Bacteria</taxon>
        <taxon>Pseudomonadati</taxon>
        <taxon>Bacteroidota</taxon>
        <taxon>Flavobacteriia</taxon>
        <taxon>Flavobacteriales</taxon>
        <taxon>Flavobacteriaceae</taxon>
        <taxon>Lacinutrix</taxon>
    </lineage>
</organism>
<dbReference type="Proteomes" id="UP001164705">
    <property type="component" value="Chromosome"/>
</dbReference>
<proteinExistence type="predicted"/>
<dbReference type="AlphaFoldDB" id="A0A9E8MWF3"/>
<evidence type="ECO:0000313" key="1">
    <source>
        <dbReference type="EMBL" id="WAC02184.1"/>
    </source>
</evidence>
<evidence type="ECO:0000313" key="2">
    <source>
        <dbReference type="Proteomes" id="UP001164705"/>
    </source>
</evidence>
<accession>A0A9E8MWF3</accession>
<dbReference type="EMBL" id="CP113088">
    <property type="protein sequence ID" value="WAC02184.1"/>
    <property type="molecule type" value="Genomic_DNA"/>
</dbReference>
<reference evidence="1" key="1">
    <citation type="submission" date="2022-11" db="EMBL/GenBank/DDBJ databases">
        <title>Lacinutrix neustonica HL-RS19T sp. nov., isolated from the surface microlayer sample of brackish Lake Shihwa.</title>
        <authorList>
            <person name="Choi J.Y."/>
            <person name="Hwang C.Y."/>
        </authorList>
    </citation>
    <scope>NUCLEOTIDE SEQUENCE</scope>
    <source>
        <strain evidence="1">HL-RS19</strain>
    </source>
</reference>
<gene>
    <name evidence="1" type="ORF">N7U66_20865</name>
</gene>
<dbReference type="KEGG" id="lnu:N7U66_20865"/>